<feature type="transmembrane region" description="Helical" evidence="1">
    <location>
        <begin position="87"/>
        <end position="106"/>
    </location>
</feature>
<proteinExistence type="predicted"/>
<feature type="transmembrane region" description="Helical" evidence="1">
    <location>
        <begin position="58"/>
        <end position="80"/>
    </location>
</feature>
<keyword evidence="1" id="KW-0812">Transmembrane</keyword>
<dbReference type="Proteomes" id="UP000028531">
    <property type="component" value="Unassembled WGS sequence"/>
</dbReference>
<sequence>MNPIIKNILAVLAGVVIGNVVNMGFIELGNFVVPIEGVDVSDMEALKKAMPNFGIENFIFPFLAHALGTLVGAYIAARLAATHKMKFAMGIGVFFLIGGIAVNMMLPGPTWFTIMDITLAYIPMAYIGGTLAIKHTQKA</sequence>
<dbReference type="EMBL" id="PVNA01000002">
    <property type="protein sequence ID" value="PRX14319.1"/>
    <property type="molecule type" value="Genomic_DNA"/>
</dbReference>
<name>A0A084JXP1_NONUL</name>
<keyword evidence="1" id="KW-1133">Transmembrane helix</keyword>
<dbReference type="EMBL" id="JPJI01000026">
    <property type="protein sequence ID" value="KEZ93725.1"/>
    <property type="molecule type" value="Genomic_DNA"/>
</dbReference>
<evidence type="ECO:0000313" key="3">
    <source>
        <dbReference type="EMBL" id="PRX14319.1"/>
    </source>
</evidence>
<reference evidence="2 4" key="1">
    <citation type="submission" date="2014-07" db="EMBL/GenBank/DDBJ databases">
        <title>Draft genome sequence of Nonlabens ulvanivorans, an ulvan degrading bacterium.</title>
        <authorList>
            <person name="Kopel M."/>
            <person name="Helbert W."/>
            <person name="Henrissat B."/>
            <person name="Doniger T."/>
            <person name="Banin E."/>
        </authorList>
    </citation>
    <scope>NUCLEOTIDE SEQUENCE [LARGE SCALE GENOMIC DNA]</scope>
    <source>
        <strain evidence="2 4">PLR</strain>
    </source>
</reference>
<dbReference type="OrthoDB" id="6025129at2"/>
<accession>A0A084JXP1</accession>
<keyword evidence="5" id="KW-1185">Reference proteome</keyword>
<reference evidence="3 5" key="2">
    <citation type="submission" date="2018-03" db="EMBL/GenBank/DDBJ databases">
        <title>Genomic Encyclopedia of Archaeal and Bacterial Type Strains, Phase II (KMG-II): from individual species to whole genera.</title>
        <authorList>
            <person name="Goeker M."/>
        </authorList>
    </citation>
    <scope>NUCLEOTIDE SEQUENCE [LARGE SCALE GENOMIC DNA]</scope>
    <source>
        <strain evidence="3 5">DSM 22727</strain>
    </source>
</reference>
<evidence type="ECO:0000313" key="2">
    <source>
        <dbReference type="EMBL" id="KEZ93725.1"/>
    </source>
</evidence>
<protein>
    <submittedName>
        <fullName evidence="2">Signal peptide protein</fullName>
    </submittedName>
</protein>
<dbReference type="Proteomes" id="UP000239997">
    <property type="component" value="Unassembled WGS sequence"/>
</dbReference>
<evidence type="ECO:0000313" key="5">
    <source>
        <dbReference type="Proteomes" id="UP000239997"/>
    </source>
</evidence>
<gene>
    <name evidence="2" type="ORF">IL45_05850</name>
    <name evidence="3" type="ORF">LY02_01349</name>
</gene>
<dbReference type="RefSeq" id="WP_036581385.1">
    <property type="nucleotide sequence ID" value="NZ_JPJI01000026.1"/>
</dbReference>
<dbReference type="AlphaFoldDB" id="A0A084JXP1"/>
<feature type="transmembrane region" description="Helical" evidence="1">
    <location>
        <begin position="7"/>
        <end position="26"/>
    </location>
</feature>
<feature type="transmembrane region" description="Helical" evidence="1">
    <location>
        <begin position="112"/>
        <end position="133"/>
    </location>
</feature>
<comment type="caution">
    <text evidence="2">The sequence shown here is derived from an EMBL/GenBank/DDBJ whole genome shotgun (WGS) entry which is preliminary data.</text>
</comment>
<evidence type="ECO:0000256" key="1">
    <source>
        <dbReference type="SAM" id="Phobius"/>
    </source>
</evidence>
<evidence type="ECO:0000313" key="4">
    <source>
        <dbReference type="Proteomes" id="UP000028531"/>
    </source>
</evidence>
<keyword evidence="1" id="KW-0472">Membrane</keyword>
<organism evidence="2 4">
    <name type="scientific">Nonlabens ulvanivorans</name>
    <name type="common">Persicivirga ulvanivorans</name>
    <dbReference type="NCBI Taxonomy" id="906888"/>
    <lineage>
        <taxon>Bacteria</taxon>
        <taxon>Pseudomonadati</taxon>
        <taxon>Bacteroidota</taxon>
        <taxon>Flavobacteriia</taxon>
        <taxon>Flavobacteriales</taxon>
        <taxon>Flavobacteriaceae</taxon>
        <taxon>Nonlabens</taxon>
    </lineage>
</organism>